<dbReference type="InterPro" id="IPR006579">
    <property type="entry name" value="Pre_C2HC_dom"/>
</dbReference>
<dbReference type="Pfam" id="PF14529">
    <property type="entry name" value="Exo_endo_phos_2"/>
    <property type="match status" value="1"/>
</dbReference>
<evidence type="ECO:0000313" key="4">
    <source>
        <dbReference type="Proteomes" id="UP000475862"/>
    </source>
</evidence>
<feature type="region of interest" description="Disordered" evidence="1">
    <location>
        <begin position="23"/>
        <end position="48"/>
    </location>
</feature>
<evidence type="ECO:0000313" key="3">
    <source>
        <dbReference type="EMBL" id="KAE9542520.1"/>
    </source>
</evidence>
<gene>
    <name evidence="3" type="ORF">AGLY_003381</name>
</gene>
<dbReference type="Pfam" id="PF07530">
    <property type="entry name" value="PRE_C2HC"/>
    <property type="match status" value="1"/>
</dbReference>
<dbReference type="PANTHER" id="PTHR33273:SF2">
    <property type="entry name" value="ENDONUCLEASE_EXONUCLEASE_PHOSPHATASE DOMAIN-CONTAINING PROTEIN"/>
    <property type="match status" value="1"/>
</dbReference>
<dbReference type="SMART" id="SM00596">
    <property type="entry name" value="PRE_C2HC"/>
    <property type="match status" value="1"/>
</dbReference>
<feature type="domain" description="Pre-C2HC" evidence="2">
    <location>
        <begin position="193"/>
        <end position="261"/>
    </location>
</feature>
<organism evidence="3 4">
    <name type="scientific">Aphis glycines</name>
    <name type="common">Soybean aphid</name>
    <dbReference type="NCBI Taxonomy" id="307491"/>
    <lineage>
        <taxon>Eukaryota</taxon>
        <taxon>Metazoa</taxon>
        <taxon>Ecdysozoa</taxon>
        <taxon>Arthropoda</taxon>
        <taxon>Hexapoda</taxon>
        <taxon>Insecta</taxon>
        <taxon>Pterygota</taxon>
        <taxon>Neoptera</taxon>
        <taxon>Paraneoptera</taxon>
        <taxon>Hemiptera</taxon>
        <taxon>Sternorrhyncha</taxon>
        <taxon>Aphidomorpha</taxon>
        <taxon>Aphidoidea</taxon>
        <taxon>Aphididae</taxon>
        <taxon>Aphidini</taxon>
        <taxon>Aphis</taxon>
        <taxon>Aphis</taxon>
    </lineage>
</organism>
<feature type="compositionally biased region" description="Basic and acidic residues" evidence="1">
    <location>
        <begin position="24"/>
        <end position="35"/>
    </location>
</feature>
<dbReference type="EMBL" id="VYZN01000010">
    <property type="protein sequence ID" value="KAE9542520.1"/>
    <property type="molecule type" value="Genomic_DNA"/>
</dbReference>
<dbReference type="Proteomes" id="UP000475862">
    <property type="component" value="Unassembled WGS sequence"/>
</dbReference>
<dbReference type="PANTHER" id="PTHR33273">
    <property type="entry name" value="DOMAIN-CONTAINING PROTEIN, PUTATIVE-RELATED"/>
    <property type="match status" value="1"/>
</dbReference>
<feature type="compositionally biased region" description="Polar residues" evidence="1">
    <location>
        <begin position="354"/>
        <end position="369"/>
    </location>
</feature>
<feature type="region of interest" description="Disordered" evidence="1">
    <location>
        <begin position="70"/>
        <end position="104"/>
    </location>
</feature>
<name>A0A6G0U160_APHGL</name>
<dbReference type="OrthoDB" id="6627222at2759"/>
<dbReference type="InterPro" id="IPR005135">
    <property type="entry name" value="Endo/exonuclease/phosphatase"/>
</dbReference>
<evidence type="ECO:0000259" key="2">
    <source>
        <dbReference type="SMART" id="SM00596"/>
    </source>
</evidence>
<protein>
    <recommendedName>
        <fullName evidence="2">Pre-C2HC domain-containing protein</fullName>
    </recommendedName>
</protein>
<comment type="caution">
    <text evidence="3">The sequence shown here is derived from an EMBL/GenBank/DDBJ whole genome shotgun (WGS) entry which is preliminary data.</text>
</comment>
<accession>A0A6G0U160</accession>
<dbReference type="Gene3D" id="3.60.10.10">
    <property type="entry name" value="Endonuclease/exonuclease/phosphatase"/>
    <property type="match status" value="1"/>
</dbReference>
<proteinExistence type="predicted"/>
<dbReference type="GO" id="GO:0003824">
    <property type="term" value="F:catalytic activity"/>
    <property type="evidence" value="ECO:0007669"/>
    <property type="project" value="InterPro"/>
</dbReference>
<reference evidence="3 4" key="1">
    <citation type="submission" date="2019-08" db="EMBL/GenBank/DDBJ databases">
        <title>The genome of the soybean aphid Biotype 1, its phylome, world population structure and adaptation to the North American continent.</title>
        <authorList>
            <person name="Giordano R."/>
            <person name="Donthu R.K."/>
            <person name="Hernandez A.G."/>
            <person name="Wright C.L."/>
            <person name="Zimin A.V."/>
        </authorList>
    </citation>
    <scope>NUCLEOTIDE SEQUENCE [LARGE SCALE GENOMIC DNA]</scope>
    <source>
        <tissue evidence="3">Whole aphids</tissue>
    </source>
</reference>
<evidence type="ECO:0000256" key="1">
    <source>
        <dbReference type="SAM" id="MobiDB-lite"/>
    </source>
</evidence>
<sequence>MPQNQTTVPPIKIVNNKIVNINKTNDKTKPNEGKRNLSVSSTPPSSPSAIIAKKTKLFVTPNRYEALIADDEIPNPDNDNNNIDIDSLHENIGQGQSNTTHNTPKSILPPPIFIKGVLDFIGLRNSIRDLIGPSSFLCKSSTAHLKIQTDNPDNYRKLIRLLKEINAQFHTYQLHSEKSLRIVVKNLHPTTPVEDIAAAIEEIGHSVKNVINIKHHQTKSPLPMFFVDLNPQESDNDIFSITALLHTKVKIEEPHKKREIPQCLNCQSYGHTRIYCAYPPKCVKCGDTHPTSSCIKPPDLPAKCALCSGPHPANYKGCLIFKQLRQKHPNYSSKTANTSNKTANISSKTANISSFNQQPLLPPDTSSSLGHRHQLDENSSTHPCSYANAAKETHLTNVTKINLPDYHIIQSNHPDNTSHAGAAICIRSSLLYYPLPQYQTPHIQACGIALILNHIPINSYAIYSPPRHSITPNLFQHFFNTIGQRFIIGGDLNAKNLQWGCRVNNPRGNTLYNLSQQNNYKILAPNSPTYWPTSPRKRPDILDIFVTKIPNSLHNTVTNLNDLCSDHSAVFLTLDATPSKKSSKPSLIQGHMDWEAFRTQLVNNIDLKTRLKSRQDIDDAVNTLTTSIQQAAWSSSTTPNSLRPTNNLLHFVRTLISEKIKARAVWQRTKYLSDKRLFNHLTNKLKRILAKIKSDDLTNHLTSLSATDNSLWQSTRKVLRSQHPVPPLRNPDGKWLISDLEKANAFRHHLHSTFQPHIDLIPHNKLVEVYASLIS</sequence>
<keyword evidence="4" id="KW-1185">Reference proteome</keyword>
<dbReference type="AlphaFoldDB" id="A0A6G0U160"/>
<dbReference type="SUPFAM" id="SSF56219">
    <property type="entry name" value="DNase I-like"/>
    <property type="match status" value="1"/>
</dbReference>
<feature type="region of interest" description="Disordered" evidence="1">
    <location>
        <begin position="354"/>
        <end position="383"/>
    </location>
</feature>
<feature type="compositionally biased region" description="Low complexity" evidence="1">
    <location>
        <begin position="75"/>
        <end position="85"/>
    </location>
</feature>
<dbReference type="InterPro" id="IPR036691">
    <property type="entry name" value="Endo/exonu/phosph_ase_sf"/>
</dbReference>
<feature type="compositionally biased region" description="Polar residues" evidence="1">
    <location>
        <begin position="93"/>
        <end position="104"/>
    </location>
</feature>